<sequence length="364" mass="40204">MADQNELLSKLAPLRDQIDEIDDAILNLLDKRARLAVEVGEIKKKYGSDSDVLKPERETIIFKSLSQKAEVFPSEAVQNVWTEIISACRGLERKLKVAYLGPSGSFSEIAAYKIYGHYIDTISCVTFEEVFKSVESKVADVGVVPVENSTEGTVNTTQDLFLGSKLKIHSECDVEVHHCLLHKTGDISNAKKLFVHPQTRGQCHKWISNNLPNIEIVTARSNSEAAHMASTDSASLAIASESAAIIYDLKCIHHGVQDSSNNKTRFVGIGYINPKPSGNDKTSLIFAASNEAGSVYKLLNPFAEFGVSMSRLESRPFKNGEWEYYFYVDLLGHAEDQNVKKALNVLKSEAPFVKVLGSYPATRS</sequence>
<comment type="catalytic activity">
    <reaction evidence="1">
        <text>chorismate = prephenate</text>
        <dbReference type="Rhea" id="RHEA:13897"/>
        <dbReference type="ChEBI" id="CHEBI:29748"/>
        <dbReference type="ChEBI" id="CHEBI:29934"/>
        <dbReference type="EC" id="5.4.99.5"/>
    </reaction>
</comment>
<dbReference type="Gene3D" id="3.40.190.10">
    <property type="entry name" value="Periplasmic binding protein-like II"/>
    <property type="match status" value="2"/>
</dbReference>
<dbReference type="CDD" id="cd13630">
    <property type="entry name" value="PBP2_PDT_1"/>
    <property type="match status" value="1"/>
</dbReference>
<dbReference type="CDD" id="cd04905">
    <property type="entry name" value="ACT_CM-PDT"/>
    <property type="match status" value="1"/>
</dbReference>
<dbReference type="PANTHER" id="PTHR21022">
    <property type="entry name" value="PREPHENATE DEHYDRATASE P PROTEIN"/>
    <property type="match status" value="1"/>
</dbReference>
<dbReference type="SUPFAM" id="SSF53850">
    <property type="entry name" value="Periplasmic binding protein-like II"/>
    <property type="match status" value="1"/>
</dbReference>
<evidence type="ECO:0000256" key="15">
    <source>
        <dbReference type="ARBA" id="ARBA00023268"/>
    </source>
</evidence>
<keyword evidence="15" id="KW-0511">Multifunctional enzyme</keyword>
<dbReference type="UniPathway" id="UPA00121">
    <property type="reaction ID" value="UER00345"/>
</dbReference>
<dbReference type="PROSITE" id="PS00857">
    <property type="entry name" value="PREPHENATE_DEHYDR_1"/>
    <property type="match status" value="1"/>
</dbReference>
<dbReference type="Pfam" id="PF01817">
    <property type="entry name" value="CM_2"/>
    <property type="match status" value="1"/>
</dbReference>
<evidence type="ECO:0000256" key="18">
    <source>
        <dbReference type="ARBA" id="ARBA00047848"/>
    </source>
</evidence>
<evidence type="ECO:0000313" key="24">
    <source>
        <dbReference type="Proteomes" id="UP000007472"/>
    </source>
</evidence>
<dbReference type="Pfam" id="PF00800">
    <property type="entry name" value="PDT"/>
    <property type="match status" value="1"/>
</dbReference>
<dbReference type="InterPro" id="IPR001086">
    <property type="entry name" value="Preph_deHydtase"/>
</dbReference>
<protein>
    <recommendedName>
        <fullName evidence="8">Bifunctional chorismate mutase/prephenate dehydratase</fullName>
        <ecNumber evidence="7">4.2.1.51</ecNumber>
        <ecNumber evidence="6">5.4.99.5</ecNumber>
    </recommendedName>
    <alternativeName>
        <fullName evidence="17">Chorismate mutase-prephenate dehydratase</fullName>
    </alternativeName>
    <alternativeName>
        <fullName evidence="16">p-protein</fullName>
    </alternativeName>
</protein>
<comment type="pathway">
    <text evidence="4">Amino-acid biosynthesis; L-phenylalanine biosynthesis; phenylpyruvate from prephenate: step 1/1.</text>
</comment>
<comment type="catalytic activity">
    <reaction evidence="18">
        <text>prephenate + H(+) = 3-phenylpyruvate + CO2 + H2O</text>
        <dbReference type="Rhea" id="RHEA:21648"/>
        <dbReference type="ChEBI" id="CHEBI:15377"/>
        <dbReference type="ChEBI" id="CHEBI:15378"/>
        <dbReference type="ChEBI" id="CHEBI:16526"/>
        <dbReference type="ChEBI" id="CHEBI:18005"/>
        <dbReference type="ChEBI" id="CHEBI:29934"/>
        <dbReference type="EC" id="4.2.1.51"/>
    </reaction>
</comment>
<keyword evidence="9" id="KW-0963">Cytoplasm</keyword>
<evidence type="ECO:0000259" key="22">
    <source>
        <dbReference type="PROSITE" id="PS51671"/>
    </source>
</evidence>
<dbReference type="InterPro" id="IPR045865">
    <property type="entry name" value="ACT-like_dom_sf"/>
</dbReference>
<organism evidence="23 24">
    <name type="scientific">Taylorella equigenitalis (strain MCE9)</name>
    <dbReference type="NCBI Taxonomy" id="937774"/>
    <lineage>
        <taxon>Bacteria</taxon>
        <taxon>Pseudomonadati</taxon>
        <taxon>Pseudomonadota</taxon>
        <taxon>Betaproteobacteria</taxon>
        <taxon>Burkholderiales</taxon>
        <taxon>Alcaligenaceae</taxon>
        <taxon>Taylorella</taxon>
    </lineage>
</organism>
<dbReference type="KEGG" id="teq:TEQUI_1160"/>
<dbReference type="InterPro" id="IPR036979">
    <property type="entry name" value="CM_dom_sf"/>
</dbReference>
<dbReference type="InterPro" id="IPR002912">
    <property type="entry name" value="ACT_dom"/>
</dbReference>
<keyword evidence="11" id="KW-0057">Aromatic amino acid biosynthesis</keyword>
<evidence type="ECO:0000256" key="8">
    <source>
        <dbReference type="ARBA" id="ARBA00014401"/>
    </source>
</evidence>
<dbReference type="Proteomes" id="UP000007472">
    <property type="component" value="Chromosome"/>
</dbReference>
<dbReference type="GO" id="GO:0046417">
    <property type="term" value="P:chorismate metabolic process"/>
    <property type="evidence" value="ECO:0007669"/>
    <property type="project" value="InterPro"/>
</dbReference>
<dbReference type="PIRSF" id="PIRSF001500">
    <property type="entry name" value="Chor_mut_pdt_Ppr"/>
    <property type="match status" value="1"/>
</dbReference>
<evidence type="ECO:0000313" key="23">
    <source>
        <dbReference type="EMBL" id="ADU92083.1"/>
    </source>
</evidence>
<dbReference type="GO" id="GO:0004106">
    <property type="term" value="F:chorismate mutase activity"/>
    <property type="evidence" value="ECO:0007669"/>
    <property type="project" value="UniProtKB-EC"/>
</dbReference>
<dbReference type="FunFam" id="3.30.70.260:FF:000012">
    <property type="entry name" value="Prephenate dehydratase"/>
    <property type="match status" value="1"/>
</dbReference>
<dbReference type="SUPFAM" id="SSF55021">
    <property type="entry name" value="ACT-like"/>
    <property type="match status" value="1"/>
</dbReference>
<keyword evidence="13 23" id="KW-0413">Isomerase</keyword>
<dbReference type="InterPro" id="IPR036263">
    <property type="entry name" value="Chorismate_II_sf"/>
</dbReference>
<evidence type="ECO:0000256" key="9">
    <source>
        <dbReference type="ARBA" id="ARBA00022490"/>
    </source>
</evidence>
<dbReference type="PROSITE" id="PS51171">
    <property type="entry name" value="PREPHENATE_DEHYDR_3"/>
    <property type="match status" value="1"/>
</dbReference>
<dbReference type="Gene3D" id="1.20.59.10">
    <property type="entry name" value="Chorismate mutase"/>
    <property type="match status" value="1"/>
</dbReference>
<dbReference type="GO" id="GO:0004664">
    <property type="term" value="F:prephenate dehydratase activity"/>
    <property type="evidence" value="ECO:0007669"/>
    <property type="project" value="UniProtKB-EC"/>
</dbReference>
<dbReference type="EMBL" id="CP002456">
    <property type="protein sequence ID" value="ADU92083.1"/>
    <property type="molecule type" value="Genomic_DNA"/>
</dbReference>
<evidence type="ECO:0000256" key="1">
    <source>
        <dbReference type="ARBA" id="ARBA00000824"/>
    </source>
</evidence>
<proteinExistence type="predicted"/>
<gene>
    <name evidence="23" type="ordered locus">TEQUI_1160</name>
</gene>
<evidence type="ECO:0000256" key="3">
    <source>
        <dbReference type="ARBA" id="ARBA00004496"/>
    </source>
</evidence>
<dbReference type="Gene3D" id="3.30.70.260">
    <property type="match status" value="1"/>
</dbReference>
<evidence type="ECO:0000256" key="6">
    <source>
        <dbReference type="ARBA" id="ARBA00012404"/>
    </source>
</evidence>
<dbReference type="SUPFAM" id="SSF48600">
    <property type="entry name" value="Chorismate mutase II"/>
    <property type="match status" value="1"/>
</dbReference>
<dbReference type="InterPro" id="IPR008242">
    <property type="entry name" value="Chor_mutase/pphenate_deHydtase"/>
</dbReference>
<name>A0A654KI19_TAYEM</name>
<dbReference type="PROSITE" id="PS51168">
    <property type="entry name" value="CHORISMATE_MUT_2"/>
    <property type="match status" value="1"/>
</dbReference>
<evidence type="ECO:0000256" key="2">
    <source>
        <dbReference type="ARBA" id="ARBA00002364"/>
    </source>
</evidence>
<dbReference type="InterPro" id="IPR018528">
    <property type="entry name" value="Preph_deHydtase_CS"/>
</dbReference>
<keyword evidence="14 23" id="KW-0456">Lyase</keyword>
<evidence type="ECO:0000256" key="14">
    <source>
        <dbReference type="ARBA" id="ARBA00023239"/>
    </source>
</evidence>
<evidence type="ECO:0000256" key="17">
    <source>
        <dbReference type="ARBA" id="ARBA00031520"/>
    </source>
</evidence>
<dbReference type="InterPro" id="IPR002701">
    <property type="entry name" value="CM_II_prokaryot"/>
</dbReference>
<dbReference type="GO" id="GO:0005737">
    <property type="term" value="C:cytoplasm"/>
    <property type="evidence" value="ECO:0007669"/>
    <property type="project" value="UniProtKB-SubCell"/>
</dbReference>
<feature type="domain" description="ACT" evidence="22">
    <location>
        <begin position="283"/>
        <end position="360"/>
    </location>
</feature>
<evidence type="ECO:0000256" key="12">
    <source>
        <dbReference type="ARBA" id="ARBA00023222"/>
    </source>
</evidence>
<dbReference type="EC" id="5.4.99.5" evidence="6"/>
<dbReference type="PROSITE" id="PS51671">
    <property type="entry name" value="ACT"/>
    <property type="match status" value="1"/>
</dbReference>
<evidence type="ECO:0000256" key="7">
    <source>
        <dbReference type="ARBA" id="ARBA00013147"/>
    </source>
</evidence>
<dbReference type="GO" id="GO:0009094">
    <property type="term" value="P:L-phenylalanine biosynthetic process"/>
    <property type="evidence" value="ECO:0007669"/>
    <property type="project" value="UniProtKB-UniPathway"/>
</dbReference>
<comment type="pathway">
    <text evidence="5">Metabolic intermediate biosynthesis; prephenate biosynthesis; prephenate from chorismate: step 1/1.</text>
</comment>
<dbReference type="SMART" id="SM00830">
    <property type="entry name" value="CM_2"/>
    <property type="match status" value="1"/>
</dbReference>
<evidence type="ECO:0000256" key="11">
    <source>
        <dbReference type="ARBA" id="ARBA00023141"/>
    </source>
</evidence>
<evidence type="ECO:0000256" key="10">
    <source>
        <dbReference type="ARBA" id="ARBA00022605"/>
    </source>
</evidence>
<evidence type="ECO:0000259" key="20">
    <source>
        <dbReference type="PROSITE" id="PS51168"/>
    </source>
</evidence>
<dbReference type="PROSITE" id="PS00858">
    <property type="entry name" value="PREPHENATE_DEHYDR_2"/>
    <property type="match status" value="1"/>
</dbReference>
<evidence type="ECO:0000256" key="19">
    <source>
        <dbReference type="PIRSR" id="PIRSR001500-2"/>
    </source>
</evidence>
<evidence type="ECO:0000256" key="16">
    <source>
        <dbReference type="ARBA" id="ARBA00031175"/>
    </source>
</evidence>
<feature type="site" description="Essential for prephenate dehydratase activity" evidence="19">
    <location>
        <position position="264"/>
    </location>
</feature>
<dbReference type="UniPathway" id="UPA00120">
    <property type="reaction ID" value="UER00203"/>
</dbReference>
<evidence type="ECO:0000256" key="13">
    <source>
        <dbReference type="ARBA" id="ARBA00023235"/>
    </source>
</evidence>
<dbReference type="PANTHER" id="PTHR21022:SF19">
    <property type="entry name" value="PREPHENATE DEHYDRATASE-RELATED"/>
    <property type="match status" value="1"/>
</dbReference>
<keyword evidence="10" id="KW-0028">Amino-acid biosynthesis</keyword>
<keyword evidence="12" id="KW-0584">Phenylalanine biosynthesis</keyword>
<dbReference type="AlphaFoldDB" id="A0A654KI19"/>
<comment type="function">
    <text evidence="2">Catalyzes the Claisen rearrangement of chorismate to prephenate and the decarboxylation/dehydration of prephenate to phenylpyruvate.</text>
</comment>
<reference evidence="23 24" key="1">
    <citation type="journal article" date="2011" name="J. Bacteriol.">
        <title>Genome sequence of Taylorella equigenitalis MCE9, the causative agent of contagious equine metritis.</title>
        <authorList>
            <person name="Hebert L."/>
            <person name="Moumen B."/>
            <person name="Duquesne F."/>
            <person name="Breuil M.F."/>
            <person name="Laugier C."/>
            <person name="Batto J.M."/>
            <person name="Renault P."/>
            <person name="Petry S."/>
        </authorList>
    </citation>
    <scope>NUCLEOTIDE SEQUENCE [LARGE SCALE GENOMIC DNA]</scope>
    <source>
        <strain evidence="23 24">MCE9</strain>
    </source>
</reference>
<feature type="domain" description="Prephenate dehydratase" evidence="21">
    <location>
        <begin position="96"/>
        <end position="271"/>
    </location>
</feature>
<dbReference type="Pfam" id="PF01842">
    <property type="entry name" value="ACT"/>
    <property type="match status" value="1"/>
</dbReference>
<evidence type="ECO:0000256" key="5">
    <source>
        <dbReference type="ARBA" id="ARBA00004817"/>
    </source>
</evidence>
<dbReference type="NCBIfam" id="NF008865">
    <property type="entry name" value="PRK11898.1"/>
    <property type="match status" value="1"/>
</dbReference>
<evidence type="ECO:0000256" key="4">
    <source>
        <dbReference type="ARBA" id="ARBA00004741"/>
    </source>
</evidence>
<feature type="domain" description="Chorismate mutase" evidence="20">
    <location>
        <begin position="5"/>
        <end position="96"/>
    </location>
</feature>
<evidence type="ECO:0000259" key="21">
    <source>
        <dbReference type="PROSITE" id="PS51171"/>
    </source>
</evidence>
<dbReference type="EC" id="4.2.1.51" evidence="7"/>
<accession>A0A654KI19</accession>
<comment type="subcellular location">
    <subcellularLocation>
        <location evidence="3">Cytoplasm</location>
    </subcellularLocation>
</comment>